<dbReference type="Gene3D" id="3.40.30.120">
    <property type="match status" value="1"/>
</dbReference>
<dbReference type="Gene3D" id="3.50.50.60">
    <property type="entry name" value="FAD/NAD(P)-binding domain"/>
    <property type="match status" value="1"/>
</dbReference>
<evidence type="ECO:0000256" key="3">
    <source>
        <dbReference type="ARBA" id="ARBA00022630"/>
    </source>
</evidence>
<evidence type="ECO:0000256" key="4">
    <source>
        <dbReference type="ARBA" id="ARBA00022827"/>
    </source>
</evidence>
<reference evidence="6 7" key="1">
    <citation type="submission" date="2021-01" db="EMBL/GenBank/DDBJ databases">
        <title>Whole genome shotgun sequence of Actinoplanes humidus NBRC 14915.</title>
        <authorList>
            <person name="Komaki H."/>
            <person name="Tamura T."/>
        </authorList>
    </citation>
    <scope>NUCLEOTIDE SEQUENCE [LARGE SCALE GENOMIC DNA]</scope>
    <source>
        <strain evidence="6 7">NBRC 14915</strain>
    </source>
</reference>
<sequence length="459" mass="49432">MDVLIAGAGPTGLTLAIELQRRGVTHRIVEAAPEPFQGSRGKGLQPRTLEVLDDLGVLDRFLAGGADYPMLRIHRPDGQELDWSMAERRDPTPDVPHPNSWMVPQWRTGELLAARLEELGGKIEYGVGVTALDGTTATLSTGETVTARYVVGADGGRSTIRRAIGVGFEGETFETQTMLIADVRLTGLSRDVWHMWPGPDGRTPLLGLCPLPGTDLWQLTAPAEQSPEKIVAEVAPQVTLTDVGWTSQFRANMRMVDHYRVGNVFLAGDAAHVHSPAGGQGLNTGIQDAYNLGWKLATGNDALLDTYESERLPVAAAVLGISTRLHNKQGKEAAEQAMRRDDPALRQLSLNYRGGPLAIDHRPSPGAVQAGDRAPDAPLGEGVHIFDLLRGPHWTLLAFDAPAPAMPPGVHVVQVEDPDGHAHLSYDIQEPTLILVRPDNYIAAVTSNPADLLGFPFLS</sequence>
<dbReference type="Pfam" id="PF01494">
    <property type="entry name" value="FAD_binding_3"/>
    <property type="match status" value="1"/>
</dbReference>
<evidence type="ECO:0000259" key="5">
    <source>
        <dbReference type="Pfam" id="PF01494"/>
    </source>
</evidence>
<dbReference type="EMBL" id="BOMN01000010">
    <property type="protein sequence ID" value="GIE17487.1"/>
    <property type="molecule type" value="Genomic_DNA"/>
</dbReference>
<dbReference type="Gene3D" id="3.30.70.2450">
    <property type="match status" value="1"/>
</dbReference>
<comment type="similarity">
    <text evidence="2">Belongs to the PheA/TfdB FAD monooxygenase family.</text>
</comment>
<proteinExistence type="inferred from homology"/>
<dbReference type="InterPro" id="IPR036249">
    <property type="entry name" value="Thioredoxin-like_sf"/>
</dbReference>
<evidence type="ECO:0000313" key="7">
    <source>
        <dbReference type="Proteomes" id="UP000603200"/>
    </source>
</evidence>
<protein>
    <recommendedName>
        <fullName evidence="5">FAD-binding domain-containing protein</fullName>
    </recommendedName>
</protein>
<comment type="cofactor">
    <cofactor evidence="1">
        <name>FAD</name>
        <dbReference type="ChEBI" id="CHEBI:57692"/>
    </cofactor>
</comment>
<feature type="domain" description="FAD-binding" evidence="5">
    <location>
        <begin position="2"/>
        <end position="319"/>
    </location>
</feature>
<dbReference type="RefSeq" id="WP_203834775.1">
    <property type="nucleotide sequence ID" value="NZ_BAAATV010000001.1"/>
</dbReference>
<dbReference type="Proteomes" id="UP000603200">
    <property type="component" value="Unassembled WGS sequence"/>
</dbReference>
<dbReference type="PANTHER" id="PTHR43004">
    <property type="entry name" value="TRK SYSTEM POTASSIUM UPTAKE PROTEIN"/>
    <property type="match status" value="1"/>
</dbReference>
<organism evidence="6 7">
    <name type="scientific">Winogradskya humida</name>
    <dbReference type="NCBI Taxonomy" id="113566"/>
    <lineage>
        <taxon>Bacteria</taxon>
        <taxon>Bacillati</taxon>
        <taxon>Actinomycetota</taxon>
        <taxon>Actinomycetes</taxon>
        <taxon>Micromonosporales</taxon>
        <taxon>Micromonosporaceae</taxon>
        <taxon>Winogradskya</taxon>
    </lineage>
</organism>
<gene>
    <name evidence="6" type="ORF">Ahu01nite_005890</name>
</gene>
<name>A0ABQ3ZG25_9ACTN</name>
<keyword evidence="3" id="KW-0285">Flavoprotein</keyword>
<comment type="caution">
    <text evidence="6">The sequence shown here is derived from an EMBL/GenBank/DDBJ whole genome shotgun (WGS) entry which is preliminary data.</text>
</comment>
<evidence type="ECO:0000256" key="1">
    <source>
        <dbReference type="ARBA" id="ARBA00001974"/>
    </source>
</evidence>
<keyword evidence="7" id="KW-1185">Reference proteome</keyword>
<dbReference type="Pfam" id="PF21274">
    <property type="entry name" value="Rng_hyd_C"/>
    <property type="match status" value="1"/>
</dbReference>
<evidence type="ECO:0000313" key="6">
    <source>
        <dbReference type="EMBL" id="GIE17487.1"/>
    </source>
</evidence>
<dbReference type="PANTHER" id="PTHR43004:SF19">
    <property type="entry name" value="BINDING MONOOXYGENASE, PUTATIVE (JCVI)-RELATED"/>
    <property type="match status" value="1"/>
</dbReference>
<accession>A0ABQ3ZG25</accession>
<dbReference type="InterPro" id="IPR002938">
    <property type="entry name" value="FAD-bd"/>
</dbReference>
<dbReference type="PRINTS" id="PR00420">
    <property type="entry name" value="RNGMNOXGNASE"/>
</dbReference>
<keyword evidence="4" id="KW-0274">FAD</keyword>
<dbReference type="NCBIfam" id="NF004832">
    <property type="entry name" value="PRK06184.1"/>
    <property type="match status" value="1"/>
</dbReference>
<dbReference type="SUPFAM" id="SSF52833">
    <property type="entry name" value="Thioredoxin-like"/>
    <property type="match status" value="1"/>
</dbReference>
<dbReference type="InterPro" id="IPR050641">
    <property type="entry name" value="RIFMO-like"/>
</dbReference>
<evidence type="ECO:0000256" key="2">
    <source>
        <dbReference type="ARBA" id="ARBA00007801"/>
    </source>
</evidence>
<dbReference type="InterPro" id="IPR036188">
    <property type="entry name" value="FAD/NAD-bd_sf"/>
</dbReference>
<dbReference type="SUPFAM" id="SSF51905">
    <property type="entry name" value="FAD/NAD(P)-binding domain"/>
    <property type="match status" value="1"/>
</dbReference>